<dbReference type="Pfam" id="PF00179">
    <property type="entry name" value="UQ_con"/>
    <property type="match status" value="1"/>
</dbReference>
<evidence type="ECO:0000256" key="2">
    <source>
        <dbReference type="ARBA" id="ARBA00004496"/>
    </source>
</evidence>
<keyword evidence="10" id="KW-0539">Nucleus</keyword>
<evidence type="ECO:0000256" key="4">
    <source>
        <dbReference type="ARBA" id="ARBA00022490"/>
    </source>
</evidence>
<reference evidence="16" key="2">
    <citation type="submission" date="2021-09" db="EMBL/GenBank/DDBJ databases">
        <authorList>
            <person name="Jia N."/>
            <person name="Wang J."/>
            <person name="Shi W."/>
            <person name="Du L."/>
            <person name="Sun Y."/>
            <person name="Zhan W."/>
            <person name="Jiang J."/>
            <person name="Wang Q."/>
            <person name="Zhang B."/>
            <person name="Ji P."/>
            <person name="Sakyi L.B."/>
            <person name="Cui X."/>
            <person name="Yuan T."/>
            <person name="Jiang B."/>
            <person name="Yang W."/>
            <person name="Lam T.T.-Y."/>
            <person name="Chang Q."/>
            <person name="Ding S."/>
            <person name="Wang X."/>
            <person name="Zhu J."/>
            <person name="Ruan X."/>
            <person name="Zhao L."/>
            <person name="Wei J."/>
            <person name="Que T."/>
            <person name="Du C."/>
            <person name="Cheng J."/>
            <person name="Dai P."/>
            <person name="Han X."/>
            <person name="Huang E."/>
            <person name="Gao Y."/>
            <person name="Liu J."/>
            <person name="Shao H."/>
            <person name="Ye R."/>
            <person name="Li L."/>
            <person name="Wei W."/>
            <person name="Wang X."/>
            <person name="Wang C."/>
            <person name="Huo Q."/>
            <person name="Li W."/>
            <person name="Guo W."/>
            <person name="Chen H."/>
            <person name="Chen S."/>
            <person name="Zhou L."/>
            <person name="Zhou L."/>
            <person name="Ni X."/>
            <person name="Tian J."/>
            <person name="Zhou Y."/>
            <person name="Sheng Y."/>
            <person name="Liu T."/>
            <person name="Pan Y."/>
            <person name="Xia L."/>
            <person name="Li J."/>
            <person name="Zhao F."/>
            <person name="Cao W."/>
        </authorList>
    </citation>
    <scope>NUCLEOTIDE SEQUENCE</scope>
    <source>
        <strain evidence="16">Rmic-2018</strain>
        <tissue evidence="16">Larvae</tissue>
    </source>
</reference>
<comment type="subcellular location">
    <subcellularLocation>
        <location evidence="2">Cytoplasm</location>
    </subcellularLocation>
    <subcellularLocation>
        <location evidence="1">Nucleus</location>
    </subcellularLocation>
</comment>
<dbReference type="InterPro" id="IPR000608">
    <property type="entry name" value="UBC"/>
</dbReference>
<evidence type="ECO:0000256" key="8">
    <source>
        <dbReference type="ARBA" id="ARBA00022786"/>
    </source>
</evidence>
<gene>
    <name evidence="16" type="ORF">HPB51_001431</name>
</gene>
<keyword evidence="17" id="KW-1185">Reference proteome</keyword>
<dbReference type="PROSITE" id="PS50127">
    <property type="entry name" value="UBC_2"/>
    <property type="match status" value="1"/>
</dbReference>
<dbReference type="PANTHER" id="PTHR46116">
    <property type="entry name" value="(E3-INDEPENDENT) E2 UBIQUITIN-CONJUGATING ENZYME"/>
    <property type="match status" value="1"/>
</dbReference>
<dbReference type="Proteomes" id="UP000821866">
    <property type="component" value="Chromosome 2"/>
</dbReference>
<sequence length="253" mass="28585">MRASRWDPKAIEDKTPSAASLYRFVRDIKDIEHKPLPRIYVSPEEDLSKLHAVVVGPPGTPYEDGFFHFFVKCSPSYPIKPPLVRLLTKDAGRVRFNPNLYACGKVCLSILGTEIGLAWSPVQTISNLLLSIQSLLVKEPFLNEPLLAEAFLNDSHDYKRKLEHETIKVTVSNAVEACMQENPPCPLDLVAVIISEFTEHYDKYVRKVKSLLHLTGTVMEKTFLGPNLEDTTFQYKALLTRLMKLNEGLNSTN</sequence>
<evidence type="ECO:0000256" key="10">
    <source>
        <dbReference type="ARBA" id="ARBA00023242"/>
    </source>
</evidence>
<keyword evidence="4" id="KW-0963">Cytoplasm</keyword>
<dbReference type="SUPFAM" id="SSF54495">
    <property type="entry name" value="UBC-like"/>
    <property type="match status" value="1"/>
</dbReference>
<dbReference type="CDD" id="cd23809">
    <property type="entry name" value="UBCc_UBE2Z"/>
    <property type="match status" value="1"/>
</dbReference>
<feature type="domain" description="UBC core" evidence="15">
    <location>
        <begin position="19"/>
        <end position="175"/>
    </location>
</feature>
<evidence type="ECO:0000256" key="14">
    <source>
        <dbReference type="ARBA" id="ARBA00042401"/>
    </source>
</evidence>
<evidence type="ECO:0000259" key="15">
    <source>
        <dbReference type="PROSITE" id="PS50127"/>
    </source>
</evidence>
<keyword evidence="7" id="KW-0547">Nucleotide-binding</keyword>
<dbReference type="InterPro" id="IPR016135">
    <property type="entry name" value="UBQ-conjugating_enzyme/RWD"/>
</dbReference>
<keyword evidence="8" id="KW-0833">Ubl conjugation pathway</keyword>
<name>A0A9J6EF42_RHIMP</name>
<dbReference type="GO" id="GO:0061631">
    <property type="term" value="F:ubiquitin conjugating enzyme activity"/>
    <property type="evidence" value="ECO:0007669"/>
    <property type="project" value="UniProtKB-EC"/>
</dbReference>
<protein>
    <recommendedName>
        <fullName evidence="11">Ubiquitin-conjugating enzyme E2 Z</fullName>
        <ecNumber evidence="3">2.3.2.23</ecNumber>
    </recommendedName>
    <alternativeName>
        <fullName evidence="12">E2 ubiquitin-conjugating enzyme Z</fullName>
    </alternativeName>
    <alternativeName>
        <fullName evidence="14">Ubiquitin carrier protein Z</fullName>
    </alternativeName>
    <alternativeName>
        <fullName evidence="13">Ubiquitin-protein ligase Z</fullName>
    </alternativeName>
</protein>
<dbReference type="GO" id="GO:0006915">
    <property type="term" value="P:apoptotic process"/>
    <property type="evidence" value="ECO:0007669"/>
    <property type="project" value="UniProtKB-KW"/>
</dbReference>
<keyword evidence="5" id="KW-0808">Transferase</keyword>
<reference evidence="16" key="1">
    <citation type="journal article" date="2020" name="Cell">
        <title>Large-Scale Comparative Analyses of Tick Genomes Elucidate Their Genetic Diversity and Vector Capacities.</title>
        <authorList>
            <consortium name="Tick Genome and Microbiome Consortium (TIGMIC)"/>
            <person name="Jia N."/>
            <person name="Wang J."/>
            <person name="Shi W."/>
            <person name="Du L."/>
            <person name="Sun Y."/>
            <person name="Zhan W."/>
            <person name="Jiang J.F."/>
            <person name="Wang Q."/>
            <person name="Zhang B."/>
            <person name="Ji P."/>
            <person name="Bell-Sakyi L."/>
            <person name="Cui X.M."/>
            <person name="Yuan T.T."/>
            <person name="Jiang B.G."/>
            <person name="Yang W.F."/>
            <person name="Lam T.T."/>
            <person name="Chang Q.C."/>
            <person name="Ding S.J."/>
            <person name="Wang X.J."/>
            <person name="Zhu J.G."/>
            <person name="Ruan X.D."/>
            <person name="Zhao L."/>
            <person name="Wei J.T."/>
            <person name="Ye R.Z."/>
            <person name="Que T.C."/>
            <person name="Du C.H."/>
            <person name="Zhou Y.H."/>
            <person name="Cheng J.X."/>
            <person name="Dai P.F."/>
            <person name="Guo W.B."/>
            <person name="Han X.H."/>
            <person name="Huang E.J."/>
            <person name="Li L.F."/>
            <person name="Wei W."/>
            <person name="Gao Y.C."/>
            <person name="Liu J.Z."/>
            <person name="Shao H.Z."/>
            <person name="Wang X."/>
            <person name="Wang C.C."/>
            <person name="Yang T.C."/>
            <person name="Huo Q.B."/>
            <person name="Li W."/>
            <person name="Chen H.Y."/>
            <person name="Chen S.E."/>
            <person name="Zhou L.G."/>
            <person name="Ni X.B."/>
            <person name="Tian J.H."/>
            <person name="Sheng Y."/>
            <person name="Liu T."/>
            <person name="Pan Y.S."/>
            <person name="Xia L.Y."/>
            <person name="Li J."/>
            <person name="Zhao F."/>
            <person name="Cao W.C."/>
        </authorList>
    </citation>
    <scope>NUCLEOTIDE SEQUENCE</scope>
    <source>
        <strain evidence="16">Rmic-2018</strain>
    </source>
</reference>
<evidence type="ECO:0000256" key="12">
    <source>
        <dbReference type="ARBA" id="ARBA00041798"/>
    </source>
</evidence>
<evidence type="ECO:0000256" key="5">
    <source>
        <dbReference type="ARBA" id="ARBA00022679"/>
    </source>
</evidence>
<evidence type="ECO:0000256" key="6">
    <source>
        <dbReference type="ARBA" id="ARBA00022703"/>
    </source>
</evidence>
<dbReference type="EMBL" id="JABSTU010000004">
    <property type="protein sequence ID" value="KAH8032733.1"/>
    <property type="molecule type" value="Genomic_DNA"/>
</dbReference>
<evidence type="ECO:0000313" key="17">
    <source>
        <dbReference type="Proteomes" id="UP000821866"/>
    </source>
</evidence>
<organism evidence="16 17">
    <name type="scientific">Rhipicephalus microplus</name>
    <name type="common">Cattle tick</name>
    <name type="synonym">Boophilus microplus</name>
    <dbReference type="NCBI Taxonomy" id="6941"/>
    <lineage>
        <taxon>Eukaryota</taxon>
        <taxon>Metazoa</taxon>
        <taxon>Ecdysozoa</taxon>
        <taxon>Arthropoda</taxon>
        <taxon>Chelicerata</taxon>
        <taxon>Arachnida</taxon>
        <taxon>Acari</taxon>
        <taxon>Parasitiformes</taxon>
        <taxon>Ixodida</taxon>
        <taxon>Ixodoidea</taxon>
        <taxon>Ixodidae</taxon>
        <taxon>Rhipicephalinae</taxon>
        <taxon>Rhipicephalus</taxon>
        <taxon>Boophilus</taxon>
    </lineage>
</organism>
<dbReference type="EC" id="2.3.2.23" evidence="3"/>
<dbReference type="VEuPathDB" id="VectorBase:LOC119161984"/>
<dbReference type="AlphaFoldDB" id="A0A9J6EF42"/>
<dbReference type="GO" id="GO:0005737">
    <property type="term" value="C:cytoplasm"/>
    <property type="evidence" value="ECO:0007669"/>
    <property type="project" value="UniProtKB-SubCell"/>
</dbReference>
<dbReference type="GO" id="GO:0005524">
    <property type="term" value="F:ATP binding"/>
    <property type="evidence" value="ECO:0007669"/>
    <property type="project" value="UniProtKB-KW"/>
</dbReference>
<dbReference type="GO" id="GO:0005634">
    <property type="term" value="C:nucleus"/>
    <property type="evidence" value="ECO:0007669"/>
    <property type="project" value="UniProtKB-SubCell"/>
</dbReference>
<evidence type="ECO:0000256" key="9">
    <source>
        <dbReference type="ARBA" id="ARBA00022840"/>
    </source>
</evidence>
<dbReference type="PANTHER" id="PTHR46116:SF26">
    <property type="entry name" value="UBIQUITIN-CONJUGATING ENZYME E2 Z"/>
    <property type="match status" value="1"/>
</dbReference>
<dbReference type="GO" id="GO:0004869">
    <property type="term" value="F:cysteine-type endopeptidase inhibitor activity"/>
    <property type="evidence" value="ECO:0007669"/>
    <property type="project" value="TreeGrafter"/>
</dbReference>
<proteinExistence type="predicted"/>
<keyword evidence="9" id="KW-0067">ATP-binding</keyword>
<evidence type="ECO:0000256" key="3">
    <source>
        <dbReference type="ARBA" id="ARBA00012486"/>
    </source>
</evidence>
<evidence type="ECO:0000256" key="13">
    <source>
        <dbReference type="ARBA" id="ARBA00042316"/>
    </source>
</evidence>
<dbReference type="Gene3D" id="3.10.110.10">
    <property type="entry name" value="Ubiquitin Conjugating Enzyme"/>
    <property type="match status" value="1"/>
</dbReference>
<comment type="caution">
    <text evidence="16">The sequence shown here is derived from an EMBL/GenBank/DDBJ whole genome shotgun (WGS) entry which is preliminary data.</text>
</comment>
<dbReference type="GO" id="GO:0043066">
    <property type="term" value="P:negative regulation of apoptotic process"/>
    <property type="evidence" value="ECO:0007669"/>
    <property type="project" value="TreeGrafter"/>
</dbReference>
<evidence type="ECO:0000256" key="7">
    <source>
        <dbReference type="ARBA" id="ARBA00022741"/>
    </source>
</evidence>
<evidence type="ECO:0000256" key="11">
    <source>
        <dbReference type="ARBA" id="ARBA00039894"/>
    </source>
</evidence>
<keyword evidence="6" id="KW-0053">Apoptosis</keyword>
<accession>A0A9J6EF42</accession>
<evidence type="ECO:0000313" key="16">
    <source>
        <dbReference type="EMBL" id="KAH8032733.1"/>
    </source>
</evidence>
<evidence type="ECO:0000256" key="1">
    <source>
        <dbReference type="ARBA" id="ARBA00004123"/>
    </source>
</evidence>
<dbReference type="SMART" id="SM00212">
    <property type="entry name" value="UBCc"/>
    <property type="match status" value="1"/>
</dbReference>